<protein>
    <submittedName>
        <fullName evidence="2">Uncharacterized protein</fullName>
    </submittedName>
</protein>
<proteinExistence type="predicted"/>
<name>A0AAV7FJX9_DENCH</name>
<evidence type="ECO:0000256" key="1">
    <source>
        <dbReference type="SAM" id="SignalP"/>
    </source>
</evidence>
<feature type="signal peptide" evidence="1">
    <location>
        <begin position="1"/>
        <end position="21"/>
    </location>
</feature>
<keyword evidence="3" id="KW-1185">Reference proteome</keyword>
<organism evidence="2 3">
    <name type="scientific">Dendrobium chrysotoxum</name>
    <name type="common">Orchid</name>
    <dbReference type="NCBI Taxonomy" id="161865"/>
    <lineage>
        <taxon>Eukaryota</taxon>
        <taxon>Viridiplantae</taxon>
        <taxon>Streptophyta</taxon>
        <taxon>Embryophyta</taxon>
        <taxon>Tracheophyta</taxon>
        <taxon>Spermatophyta</taxon>
        <taxon>Magnoliopsida</taxon>
        <taxon>Liliopsida</taxon>
        <taxon>Asparagales</taxon>
        <taxon>Orchidaceae</taxon>
        <taxon>Epidendroideae</taxon>
        <taxon>Malaxideae</taxon>
        <taxon>Dendrobiinae</taxon>
        <taxon>Dendrobium</taxon>
    </lineage>
</organism>
<comment type="caution">
    <text evidence="2">The sequence shown here is derived from an EMBL/GenBank/DDBJ whole genome shotgun (WGS) entry which is preliminary data.</text>
</comment>
<gene>
    <name evidence="2" type="ORF">IEQ34_021940</name>
</gene>
<dbReference type="AlphaFoldDB" id="A0AAV7FJX9"/>
<dbReference type="Proteomes" id="UP000775213">
    <property type="component" value="Unassembled WGS sequence"/>
</dbReference>
<feature type="chain" id="PRO_5043709149" evidence="1">
    <location>
        <begin position="22"/>
        <end position="198"/>
    </location>
</feature>
<sequence>MTITLWDLYVISGLPILGVLYEECIPVDYDLFNHRPVGQQRRDLNRDGILARFMRITLCSIRFENHPQYLGIDSTFVNSQFRILNCASKMYYAVVHRCFDRWLPYHQVINFLDLLTLGKHQPLYMRKLIIIEMIRTVSKTQHAFCCIGLFHQLMERSIISFTSTFTYSTKYEYNSVSFGNVVDQFYDEYYFTHSSSLK</sequence>
<accession>A0AAV7FJX9</accession>
<keyword evidence="1" id="KW-0732">Signal</keyword>
<evidence type="ECO:0000313" key="3">
    <source>
        <dbReference type="Proteomes" id="UP000775213"/>
    </source>
</evidence>
<evidence type="ECO:0000313" key="2">
    <source>
        <dbReference type="EMBL" id="KAH0448140.1"/>
    </source>
</evidence>
<dbReference type="EMBL" id="JAGFBR010000019">
    <property type="protein sequence ID" value="KAH0448140.1"/>
    <property type="molecule type" value="Genomic_DNA"/>
</dbReference>
<reference evidence="2 3" key="1">
    <citation type="journal article" date="2021" name="Hortic Res">
        <title>Chromosome-scale assembly of the Dendrobium chrysotoxum genome enhances the understanding of orchid evolution.</title>
        <authorList>
            <person name="Zhang Y."/>
            <person name="Zhang G.Q."/>
            <person name="Zhang D."/>
            <person name="Liu X.D."/>
            <person name="Xu X.Y."/>
            <person name="Sun W.H."/>
            <person name="Yu X."/>
            <person name="Zhu X."/>
            <person name="Wang Z.W."/>
            <person name="Zhao X."/>
            <person name="Zhong W.Y."/>
            <person name="Chen H."/>
            <person name="Yin W.L."/>
            <person name="Huang T."/>
            <person name="Niu S.C."/>
            <person name="Liu Z.J."/>
        </authorList>
    </citation>
    <scope>NUCLEOTIDE SEQUENCE [LARGE SCALE GENOMIC DNA]</scope>
    <source>
        <strain evidence="2">Lindl</strain>
    </source>
</reference>